<dbReference type="EMBL" id="DYWQ01000053">
    <property type="protein sequence ID" value="HJF44823.1"/>
    <property type="molecule type" value="Genomic_DNA"/>
</dbReference>
<proteinExistence type="predicted"/>
<gene>
    <name evidence="1" type="ORF">K8U72_03455</name>
</gene>
<organism evidence="1 2">
    <name type="scientific">Thermophilibacter provencensis</name>
    <dbReference type="NCBI Taxonomy" id="1852386"/>
    <lineage>
        <taxon>Bacteria</taxon>
        <taxon>Bacillati</taxon>
        <taxon>Actinomycetota</taxon>
        <taxon>Coriobacteriia</taxon>
        <taxon>Coriobacteriales</taxon>
        <taxon>Atopobiaceae</taxon>
        <taxon>Thermophilibacter</taxon>
    </lineage>
</organism>
<sequence length="50" mass="5652">MDSIEIRPMTGGDLEDNARAIGFYEHMGFSLTGRTFTDGVLREAEMLLMR</sequence>
<dbReference type="InterPro" id="IPR016181">
    <property type="entry name" value="Acyl_CoA_acyltransferase"/>
</dbReference>
<reference evidence="1" key="2">
    <citation type="submission" date="2021-09" db="EMBL/GenBank/DDBJ databases">
        <authorList>
            <person name="Gilroy R."/>
        </authorList>
    </citation>
    <scope>NUCLEOTIDE SEQUENCE</scope>
    <source>
        <strain evidence="1">CHK124-7917</strain>
    </source>
</reference>
<reference evidence="1" key="1">
    <citation type="journal article" date="2021" name="PeerJ">
        <title>Extensive microbial diversity within the chicken gut microbiome revealed by metagenomics and culture.</title>
        <authorList>
            <person name="Gilroy R."/>
            <person name="Ravi A."/>
            <person name="Getino M."/>
            <person name="Pursley I."/>
            <person name="Horton D.L."/>
            <person name="Alikhan N.F."/>
            <person name="Baker D."/>
            <person name="Gharbi K."/>
            <person name="Hall N."/>
            <person name="Watson M."/>
            <person name="Adriaenssens E.M."/>
            <person name="Foster-Nyarko E."/>
            <person name="Jarju S."/>
            <person name="Secka A."/>
            <person name="Antonio M."/>
            <person name="Oren A."/>
            <person name="Chaudhuri R.R."/>
            <person name="La Ragione R."/>
            <person name="Hildebrand F."/>
            <person name="Pallen M.J."/>
        </authorList>
    </citation>
    <scope>NUCLEOTIDE SEQUENCE</scope>
    <source>
        <strain evidence="1">CHK124-7917</strain>
    </source>
</reference>
<dbReference type="AlphaFoldDB" id="A0A921GEX4"/>
<dbReference type="RefSeq" id="WP_274958777.1">
    <property type="nucleotide sequence ID" value="NZ_DYWQ01000053.1"/>
</dbReference>
<protein>
    <submittedName>
        <fullName evidence="1">Uncharacterized protein</fullName>
    </submittedName>
</protein>
<name>A0A921GEX4_9ACTN</name>
<dbReference type="Proteomes" id="UP000697330">
    <property type="component" value="Unassembled WGS sequence"/>
</dbReference>
<accession>A0A921GEX4</accession>
<comment type="caution">
    <text evidence="1">The sequence shown here is derived from an EMBL/GenBank/DDBJ whole genome shotgun (WGS) entry which is preliminary data.</text>
</comment>
<dbReference type="SUPFAM" id="SSF55729">
    <property type="entry name" value="Acyl-CoA N-acyltransferases (Nat)"/>
    <property type="match status" value="1"/>
</dbReference>
<dbReference type="Gene3D" id="3.40.630.30">
    <property type="match status" value="1"/>
</dbReference>
<evidence type="ECO:0000313" key="2">
    <source>
        <dbReference type="Proteomes" id="UP000697330"/>
    </source>
</evidence>
<evidence type="ECO:0000313" key="1">
    <source>
        <dbReference type="EMBL" id="HJF44823.1"/>
    </source>
</evidence>